<sequence length="645" mass="70729">MSDAGGAGRTDEGVAPGPQTPRTVIEGRYELLESIGSGAMGEVWRAYDRRLRRYVAVKGLLARTAMTADTRRTAMQRARREAEALAKIEHQNVVTVHDQVETDHQVWIVMKLLEGRSLADLLRRERVLGVPRAAGIGLQILQGLRAVHQAKVLHRDVKPGNVLVRDEGLAILVDFGIASFAGANKVTKLGIPIGTPPYMAPELFAPASPGPTPASDLWALGVTLYEMAEGRLPFRGHEVWEVQENIRSTPEPPYRYSGPLAPVIQGLLAPDKDDRLDAATAEAMLQEVLRDPEAQEPLKWERPTESHEPPFAQQSHAHESGQEQVPPEKLQPARQGRRGGSRGWRGALAVALAALLAGGVWLALPDREPESPPGNASEAKPPSPAQKEWERWREGHSTLRIGVKGDQPGLSEYLEKKKTYEGFDISMAYAIAEALGYPRDGVEFIRVTSDNRSTRLVNKEVDLVVASYSITEERRKVDKVEFVGPYFNAGRTFLVRKKSRKHDLDSAADVRESKAAVCTAKGSTYESLADDGYTMREPQLATYQECVDELLNADSDVYAVASDDVLLAGYAHGKPGELKLLDTHRGTEGYGVAMRPQDEALRSQVCSALREVISSGDWDTMYDKHLADLGLLAKSAPDPPECGTL</sequence>
<dbReference type="CDD" id="cd14014">
    <property type="entry name" value="STKc_PknB_like"/>
    <property type="match status" value="1"/>
</dbReference>
<evidence type="ECO:0000256" key="7">
    <source>
        <dbReference type="PROSITE-ProRule" id="PRU10141"/>
    </source>
</evidence>
<dbReference type="Pfam" id="PF00069">
    <property type="entry name" value="Pkinase"/>
    <property type="match status" value="1"/>
</dbReference>
<gene>
    <name evidence="10" type="ORF">D0C37_22335</name>
</gene>
<dbReference type="GO" id="GO:0015276">
    <property type="term" value="F:ligand-gated monoatomic ion channel activity"/>
    <property type="evidence" value="ECO:0007669"/>
    <property type="project" value="InterPro"/>
</dbReference>
<dbReference type="InterPro" id="IPR017441">
    <property type="entry name" value="Protein_kinase_ATP_BS"/>
</dbReference>
<feature type="region of interest" description="Disordered" evidence="8">
    <location>
        <begin position="1"/>
        <end position="22"/>
    </location>
</feature>
<dbReference type="AlphaFoldDB" id="A0A385DH19"/>
<dbReference type="PROSITE" id="PS00107">
    <property type="entry name" value="PROTEIN_KINASE_ATP"/>
    <property type="match status" value="1"/>
</dbReference>
<dbReference type="InterPro" id="IPR011009">
    <property type="entry name" value="Kinase-like_dom_sf"/>
</dbReference>
<dbReference type="SUPFAM" id="SSF56112">
    <property type="entry name" value="Protein kinase-like (PK-like)"/>
    <property type="match status" value="1"/>
</dbReference>
<dbReference type="EC" id="2.7.11.1" evidence="1"/>
<feature type="compositionally biased region" description="Basic and acidic residues" evidence="8">
    <location>
        <begin position="288"/>
        <end position="308"/>
    </location>
</feature>
<evidence type="ECO:0000256" key="1">
    <source>
        <dbReference type="ARBA" id="ARBA00012513"/>
    </source>
</evidence>
<dbReference type="Gene3D" id="1.10.510.10">
    <property type="entry name" value="Transferase(Phosphotransferase) domain 1"/>
    <property type="match status" value="1"/>
</dbReference>
<dbReference type="InterPro" id="IPR008271">
    <property type="entry name" value="Ser/Thr_kinase_AS"/>
</dbReference>
<dbReference type="PANTHER" id="PTHR43289">
    <property type="entry name" value="MITOGEN-ACTIVATED PROTEIN KINASE KINASE KINASE 20-RELATED"/>
    <property type="match status" value="1"/>
</dbReference>
<evidence type="ECO:0000259" key="9">
    <source>
        <dbReference type="PROSITE" id="PS50011"/>
    </source>
</evidence>
<keyword evidence="5 10" id="KW-0418">Kinase</keyword>
<dbReference type="SMART" id="SM00220">
    <property type="entry name" value="S_TKc"/>
    <property type="match status" value="1"/>
</dbReference>
<evidence type="ECO:0000313" key="10">
    <source>
        <dbReference type="EMBL" id="AXQ57071.1"/>
    </source>
</evidence>
<dbReference type="GO" id="GO:0005524">
    <property type="term" value="F:ATP binding"/>
    <property type="evidence" value="ECO:0007669"/>
    <property type="project" value="UniProtKB-UniRule"/>
</dbReference>
<dbReference type="PROSITE" id="PS00108">
    <property type="entry name" value="PROTEIN_KINASE_ST"/>
    <property type="match status" value="1"/>
</dbReference>
<evidence type="ECO:0000256" key="2">
    <source>
        <dbReference type="ARBA" id="ARBA00022527"/>
    </source>
</evidence>
<dbReference type="GeneID" id="300116885"/>
<keyword evidence="3" id="KW-0808">Transferase</keyword>
<dbReference type="InterPro" id="IPR001638">
    <property type="entry name" value="Solute-binding_3/MltF_N"/>
</dbReference>
<name>A0A385DH19_9ACTN</name>
<feature type="region of interest" description="Disordered" evidence="8">
    <location>
        <begin position="288"/>
        <end position="342"/>
    </location>
</feature>
<feature type="domain" description="Protein kinase" evidence="9">
    <location>
        <begin position="29"/>
        <end position="289"/>
    </location>
</feature>
<dbReference type="InterPro" id="IPR001320">
    <property type="entry name" value="Iontro_rcpt_C"/>
</dbReference>
<dbReference type="InterPro" id="IPR000719">
    <property type="entry name" value="Prot_kinase_dom"/>
</dbReference>
<dbReference type="Proteomes" id="UP000259636">
    <property type="component" value="Chromosome"/>
</dbReference>
<evidence type="ECO:0000256" key="8">
    <source>
        <dbReference type="SAM" id="MobiDB-lite"/>
    </source>
</evidence>
<reference evidence="10 11" key="1">
    <citation type="submission" date="2018-08" db="EMBL/GenBank/DDBJ databases">
        <authorList>
            <person name="Ferrada E.E."/>
            <person name="Latorre B.A."/>
        </authorList>
    </citation>
    <scope>NUCLEOTIDE SEQUENCE [LARGE SCALE GENOMIC DNA]</scope>
    <source>
        <strain evidence="10 11">VK-A60T</strain>
    </source>
</reference>
<dbReference type="SMART" id="SM00079">
    <property type="entry name" value="PBPe"/>
    <property type="match status" value="1"/>
</dbReference>
<organism evidence="10 11">
    <name type="scientific">Streptomyces koyangensis</name>
    <dbReference type="NCBI Taxonomy" id="188770"/>
    <lineage>
        <taxon>Bacteria</taxon>
        <taxon>Bacillati</taxon>
        <taxon>Actinomycetota</taxon>
        <taxon>Actinomycetes</taxon>
        <taxon>Kitasatosporales</taxon>
        <taxon>Streptomycetaceae</taxon>
        <taxon>Streptomyces</taxon>
        <taxon>Streptomyces aurantiacus group</taxon>
    </lineage>
</organism>
<accession>A0A385DH19</accession>
<keyword evidence="6 7" id="KW-0067">ATP-binding</keyword>
<dbReference type="EMBL" id="CP031742">
    <property type="protein sequence ID" value="AXQ57071.1"/>
    <property type="molecule type" value="Genomic_DNA"/>
</dbReference>
<feature type="region of interest" description="Disordered" evidence="8">
    <location>
        <begin position="366"/>
        <end position="391"/>
    </location>
</feature>
<keyword evidence="4 7" id="KW-0547">Nucleotide-binding</keyword>
<evidence type="ECO:0000313" key="11">
    <source>
        <dbReference type="Proteomes" id="UP000259636"/>
    </source>
</evidence>
<proteinExistence type="predicted"/>
<dbReference type="Pfam" id="PF00497">
    <property type="entry name" value="SBP_bac_3"/>
    <property type="match status" value="1"/>
</dbReference>
<dbReference type="RefSeq" id="WP_117350124.1">
    <property type="nucleotide sequence ID" value="NZ_CP031742.1"/>
</dbReference>
<dbReference type="GO" id="GO:0004674">
    <property type="term" value="F:protein serine/threonine kinase activity"/>
    <property type="evidence" value="ECO:0007669"/>
    <property type="project" value="UniProtKB-KW"/>
</dbReference>
<dbReference type="PANTHER" id="PTHR43289:SF6">
    <property type="entry name" value="SERINE_THREONINE-PROTEIN KINASE NEKL-3"/>
    <property type="match status" value="1"/>
</dbReference>
<evidence type="ECO:0000256" key="5">
    <source>
        <dbReference type="ARBA" id="ARBA00022777"/>
    </source>
</evidence>
<dbReference type="GO" id="GO:0016020">
    <property type="term" value="C:membrane"/>
    <property type="evidence" value="ECO:0007669"/>
    <property type="project" value="InterPro"/>
</dbReference>
<protein>
    <recommendedName>
        <fullName evidence="1">non-specific serine/threonine protein kinase</fullName>
        <ecNumber evidence="1">2.7.11.1</ecNumber>
    </recommendedName>
</protein>
<keyword evidence="2 10" id="KW-0723">Serine/threonine-protein kinase</keyword>
<dbReference type="Gene3D" id="3.30.200.20">
    <property type="entry name" value="Phosphorylase Kinase, domain 1"/>
    <property type="match status" value="1"/>
</dbReference>
<dbReference type="KEGG" id="sky:D0C37_22335"/>
<dbReference type="SUPFAM" id="SSF53850">
    <property type="entry name" value="Periplasmic binding protein-like II"/>
    <property type="match status" value="1"/>
</dbReference>
<dbReference type="PROSITE" id="PS50011">
    <property type="entry name" value="PROTEIN_KINASE_DOM"/>
    <property type="match status" value="1"/>
</dbReference>
<feature type="binding site" evidence="7">
    <location>
        <position position="58"/>
    </location>
    <ligand>
        <name>ATP</name>
        <dbReference type="ChEBI" id="CHEBI:30616"/>
    </ligand>
</feature>
<evidence type="ECO:0000256" key="6">
    <source>
        <dbReference type="ARBA" id="ARBA00022840"/>
    </source>
</evidence>
<evidence type="ECO:0000256" key="3">
    <source>
        <dbReference type="ARBA" id="ARBA00022679"/>
    </source>
</evidence>
<dbReference type="Gene3D" id="3.40.190.10">
    <property type="entry name" value="Periplasmic binding protein-like II"/>
    <property type="match status" value="2"/>
</dbReference>
<dbReference type="SMART" id="SM00062">
    <property type="entry name" value="PBPb"/>
    <property type="match status" value="1"/>
</dbReference>
<evidence type="ECO:0000256" key="4">
    <source>
        <dbReference type="ARBA" id="ARBA00022741"/>
    </source>
</evidence>